<dbReference type="InterPro" id="IPR002781">
    <property type="entry name" value="TM_pro_TauE-like"/>
</dbReference>
<keyword evidence="7" id="KW-1185">Reference proteome</keyword>
<comment type="similarity">
    <text evidence="5">Belongs to the 4-toluene sulfonate uptake permease (TSUP) (TC 2.A.102) family.</text>
</comment>
<dbReference type="OrthoDB" id="6197550at2"/>
<feature type="transmembrane region" description="Helical" evidence="5">
    <location>
        <begin position="56"/>
        <end position="78"/>
    </location>
</feature>
<evidence type="ECO:0000313" key="6">
    <source>
        <dbReference type="EMBL" id="NYT35492.1"/>
    </source>
</evidence>
<dbReference type="Proteomes" id="UP000580517">
    <property type="component" value="Unassembled WGS sequence"/>
</dbReference>
<sequence>MVLVTSFISGVFGMAGGMILMGGLLFLMPVASAMVLHGFTQMASNGWRAILWHRHIVWSIVLRYVLGMVAAAGLFSLLRFAPAQAMVFLFLGLIPFIALAIPTRIVPQADKRGGAELTGLLCTSLQLMAGVSGPALDIFFVRSHMDRRAVVATKAASQSLSHLTKLLYFGYVVHSTDAAQVPGWVILGCIALAMAGTTSSRLVLEKLTDHSFRRYSRWIVSLIGVVYIFKALTTLH</sequence>
<keyword evidence="5" id="KW-1003">Cell membrane</keyword>
<protein>
    <recommendedName>
        <fullName evidence="5">Probable membrane transporter protein</fullName>
    </recommendedName>
</protein>
<evidence type="ECO:0000256" key="3">
    <source>
        <dbReference type="ARBA" id="ARBA00022989"/>
    </source>
</evidence>
<dbReference type="AlphaFoldDB" id="A0A853F7H3"/>
<dbReference type="GO" id="GO:0005886">
    <property type="term" value="C:plasma membrane"/>
    <property type="evidence" value="ECO:0007669"/>
    <property type="project" value="UniProtKB-SubCell"/>
</dbReference>
<comment type="caution">
    <text evidence="6">The sequence shown here is derived from an EMBL/GenBank/DDBJ whole genome shotgun (WGS) entry which is preliminary data.</text>
</comment>
<name>A0A853F7H3_9BURK</name>
<comment type="subcellular location">
    <subcellularLocation>
        <location evidence="5">Cell membrane</location>
        <topology evidence="5">Multi-pass membrane protein</topology>
    </subcellularLocation>
    <subcellularLocation>
        <location evidence="1">Membrane</location>
        <topology evidence="1">Multi-pass membrane protein</topology>
    </subcellularLocation>
</comment>
<dbReference type="EMBL" id="JACCEW010000001">
    <property type="protein sequence ID" value="NYT35492.1"/>
    <property type="molecule type" value="Genomic_DNA"/>
</dbReference>
<accession>A0A853F7H3</accession>
<evidence type="ECO:0000256" key="5">
    <source>
        <dbReference type="RuleBase" id="RU363041"/>
    </source>
</evidence>
<feature type="transmembrane region" description="Helical" evidence="5">
    <location>
        <begin position="181"/>
        <end position="203"/>
    </location>
</feature>
<feature type="transmembrane region" description="Helical" evidence="5">
    <location>
        <begin position="215"/>
        <end position="233"/>
    </location>
</feature>
<keyword evidence="2 5" id="KW-0812">Transmembrane</keyword>
<reference evidence="6 7" key="1">
    <citation type="submission" date="2020-07" db="EMBL/GenBank/DDBJ databases">
        <title>Taxonomic revisions and descriptions of new bacterial species based on genomic comparisons in the high-G+C-content subgroup of the family Alcaligenaceae.</title>
        <authorList>
            <person name="Szabo A."/>
            <person name="Felfoldi T."/>
        </authorList>
    </citation>
    <scope>NUCLEOTIDE SEQUENCE [LARGE SCALE GENOMIC DNA]</scope>
    <source>
        <strain evidence="6 7">DSM 25264</strain>
    </source>
</reference>
<evidence type="ECO:0000313" key="7">
    <source>
        <dbReference type="Proteomes" id="UP000580517"/>
    </source>
</evidence>
<organism evidence="6 7">
    <name type="scientific">Allopusillimonas soli</name>
    <dbReference type="NCBI Taxonomy" id="659016"/>
    <lineage>
        <taxon>Bacteria</taxon>
        <taxon>Pseudomonadati</taxon>
        <taxon>Pseudomonadota</taxon>
        <taxon>Betaproteobacteria</taxon>
        <taxon>Burkholderiales</taxon>
        <taxon>Alcaligenaceae</taxon>
        <taxon>Allopusillimonas</taxon>
    </lineage>
</organism>
<dbReference type="Pfam" id="PF01925">
    <property type="entry name" value="TauE"/>
    <property type="match status" value="1"/>
</dbReference>
<evidence type="ECO:0000256" key="4">
    <source>
        <dbReference type="ARBA" id="ARBA00023136"/>
    </source>
</evidence>
<evidence type="ECO:0000256" key="1">
    <source>
        <dbReference type="ARBA" id="ARBA00004141"/>
    </source>
</evidence>
<evidence type="ECO:0000256" key="2">
    <source>
        <dbReference type="ARBA" id="ARBA00022692"/>
    </source>
</evidence>
<feature type="transmembrane region" description="Helical" evidence="5">
    <location>
        <begin position="84"/>
        <end position="105"/>
    </location>
</feature>
<feature type="transmembrane region" description="Helical" evidence="5">
    <location>
        <begin position="12"/>
        <end position="36"/>
    </location>
</feature>
<gene>
    <name evidence="6" type="ORF">H0A68_01295</name>
</gene>
<keyword evidence="4 5" id="KW-0472">Membrane</keyword>
<keyword evidence="3 5" id="KW-1133">Transmembrane helix</keyword>
<proteinExistence type="inferred from homology"/>